<keyword evidence="13" id="KW-1185">Reference proteome</keyword>
<dbReference type="SMART" id="SM00086">
    <property type="entry name" value="PAC"/>
    <property type="match status" value="3"/>
</dbReference>
<evidence type="ECO:0000256" key="1">
    <source>
        <dbReference type="ARBA" id="ARBA00000085"/>
    </source>
</evidence>
<comment type="catalytic activity">
    <reaction evidence="1">
        <text>ATP + protein L-histidine = ADP + protein N-phospho-L-histidine.</text>
        <dbReference type="EC" id="2.7.13.3"/>
    </reaction>
</comment>
<dbReference type="Gene3D" id="3.30.450.40">
    <property type="match status" value="1"/>
</dbReference>
<dbReference type="Gene3D" id="3.30.450.20">
    <property type="entry name" value="PAS domain"/>
    <property type="match status" value="4"/>
</dbReference>
<reference evidence="12 13" key="1">
    <citation type="submission" date="2019-02" db="EMBL/GenBank/DDBJ databases">
        <title>Sequencing the genomes of 1000 actinobacteria strains.</title>
        <authorList>
            <person name="Klenk H.-P."/>
        </authorList>
    </citation>
    <scope>NUCLEOTIDE SEQUENCE [LARGE SCALE GENOMIC DNA]</scope>
    <source>
        <strain evidence="12 13">DSM 45162</strain>
    </source>
</reference>
<evidence type="ECO:0000256" key="6">
    <source>
        <dbReference type="ARBA" id="ARBA00022777"/>
    </source>
</evidence>
<protein>
    <recommendedName>
        <fullName evidence="3">histidine kinase</fullName>
        <ecNumber evidence="3">2.7.13.3</ecNumber>
    </recommendedName>
</protein>
<dbReference type="SMART" id="SM00387">
    <property type="entry name" value="HATPase_c"/>
    <property type="match status" value="1"/>
</dbReference>
<evidence type="ECO:0000313" key="13">
    <source>
        <dbReference type="Proteomes" id="UP000292564"/>
    </source>
</evidence>
<dbReference type="SUPFAM" id="SSF55781">
    <property type="entry name" value="GAF domain-like"/>
    <property type="match status" value="1"/>
</dbReference>
<dbReference type="EC" id="2.7.13.3" evidence="3"/>
<dbReference type="AlphaFoldDB" id="A0A4Q7ZNT6"/>
<feature type="domain" description="PAC" evidence="11">
    <location>
        <begin position="418"/>
        <end position="470"/>
    </location>
</feature>
<dbReference type="InterPro" id="IPR001610">
    <property type="entry name" value="PAC"/>
</dbReference>
<dbReference type="GO" id="GO:0005886">
    <property type="term" value="C:plasma membrane"/>
    <property type="evidence" value="ECO:0007669"/>
    <property type="project" value="UniProtKB-SubCell"/>
</dbReference>
<evidence type="ECO:0000256" key="2">
    <source>
        <dbReference type="ARBA" id="ARBA00004236"/>
    </source>
</evidence>
<dbReference type="InterPro" id="IPR003018">
    <property type="entry name" value="GAF"/>
</dbReference>
<dbReference type="InterPro" id="IPR005467">
    <property type="entry name" value="His_kinase_dom"/>
</dbReference>
<dbReference type="PANTHER" id="PTHR43304:SF1">
    <property type="entry name" value="PAC DOMAIN-CONTAINING PROTEIN"/>
    <property type="match status" value="1"/>
</dbReference>
<comment type="caution">
    <text evidence="12">The sequence shown here is derived from an EMBL/GenBank/DDBJ whole genome shotgun (WGS) entry which is preliminary data.</text>
</comment>
<evidence type="ECO:0000256" key="4">
    <source>
        <dbReference type="ARBA" id="ARBA00022553"/>
    </source>
</evidence>
<feature type="domain" description="PAS" evidence="10">
    <location>
        <begin position="593"/>
        <end position="663"/>
    </location>
</feature>
<dbReference type="PANTHER" id="PTHR43304">
    <property type="entry name" value="PHYTOCHROME-LIKE PROTEIN CPH1"/>
    <property type="match status" value="1"/>
</dbReference>
<dbReference type="PROSITE" id="PS50109">
    <property type="entry name" value="HIS_KIN"/>
    <property type="match status" value="1"/>
</dbReference>
<dbReference type="InterPro" id="IPR036890">
    <property type="entry name" value="HATPase_C_sf"/>
</dbReference>
<dbReference type="CDD" id="cd00082">
    <property type="entry name" value="HisKA"/>
    <property type="match status" value="1"/>
</dbReference>
<sequence length="954" mass="102471">MAVVRQQAQAGAVGDHARRTSAPSDGAGETPAGGGYDAERAAFRASPVAMAILDEDDRLTEVNPAFCRLLGRDPADLLGHGCWTLTHPDDLGVREDAHATADDPAAAVCYEQRLLRPDGAGVACKVTLVPLEGPQGRRHQLAQVEDLTGRHQDAARATRHTEILLATINVQRAVTAAAHDRAEVLEVVAAQAVQAFPVADGAVVELVHGDSLDYVAAAGTLVVHLGLRLPIEGSLSGVAMSQRSTVLCRDSETDPRVNREACRAVGLRSMCVAPLFSGDRPIGVLKISSAEVDAFDDGDVYQLELLAGSLSAALRHADDYARNATLLSERTVALSALEASERRFRVAFDNSPLGMVLTSLQPDTMGTFLQANPAMAAITGYPVEQLAGMRVSDLQHPDDLEVSLPVLARLAAGEIETANLEARYRHADGHDLWVRIRTAVAHDERIRPRYLVSQIEDITAARAAQAQLRRQARLLELIPAAVIARDLDGTIRWWNAGAEATYGWPASAATGKLTHRLLATAFPDGGAVAEQADILRRDRMWDGELEHLTADGRTITVLSRQVVQDAVDGASTVLEINTDITAARAAQRAMHQSEQRFRAQFTHSAVGQIVRALDGTLLDVNPAFAAMLGRTADELIGSPTDLLLHPDTAADMRHKIADLFGGDHDAYSHEGQVRHADGGWVDVEATVSLVRDTDGRPLHLIGVFVDISARKAAEHARDAAAAELACRNTELEAANRLKLDLIGMLGHEIGTPLTSILGCAEVAADGWSDLPDEHKHRLVESVHRNARRLDTIVREVLALVTVEAGRLTAHPQRVDVREHLRAAILHVPGAQPPDIDCPDGLRATVQPGHLDQILANLLSNADKYGGGATRITARRLGGQVEIRVEDRGPGVPERFRPHLFDRFSRADSTAGSVKGTGLGLYIVRELARANRGDIEYAPGDDTGSVFLVRLPADG</sequence>
<name>A0A4Q7ZNT6_9ACTN</name>
<feature type="domain" description="Histidine kinase" evidence="9">
    <location>
        <begin position="744"/>
        <end position="954"/>
    </location>
</feature>
<dbReference type="Proteomes" id="UP000292564">
    <property type="component" value="Unassembled WGS sequence"/>
</dbReference>
<organism evidence="12 13">
    <name type="scientific">Krasilnikovia cinnamomea</name>
    <dbReference type="NCBI Taxonomy" id="349313"/>
    <lineage>
        <taxon>Bacteria</taxon>
        <taxon>Bacillati</taxon>
        <taxon>Actinomycetota</taxon>
        <taxon>Actinomycetes</taxon>
        <taxon>Micromonosporales</taxon>
        <taxon>Micromonosporaceae</taxon>
        <taxon>Krasilnikovia</taxon>
    </lineage>
</organism>
<evidence type="ECO:0000259" key="10">
    <source>
        <dbReference type="PROSITE" id="PS50112"/>
    </source>
</evidence>
<dbReference type="Gene3D" id="1.10.287.130">
    <property type="match status" value="1"/>
</dbReference>
<keyword evidence="6" id="KW-0418">Kinase</keyword>
<feature type="domain" description="PAC" evidence="11">
    <location>
        <begin position="667"/>
        <end position="719"/>
    </location>
</feature>
<dbReference type="SMART" id="SM00388">
    <property type="entry name" value="HisKA"/>
    <property type="match status" value="1"/>
</dbReference>
<feature type="domain" description="PAS" evidence="10">
    <location>
        <begin position="467"/>
        <end position="512"/>
    </location>
</feature>
<comment type="subcellular location">
    <subcellularLocation>
        <location evidence="2">Cell membrane</location>
    </subcellularLocation>
</comment>
<dbReference type="InterPro" id="IPR029016">
    <property type="entry name" value="GAF-like_dom_sf"/>
</dbReference>
<dbReference type="Pfam" id="PF08447">
    <property type="entry name" value="PAS_3"/>
    <property type="match status" value="2"/>
</dbReference>
<dbReference type="InterPro" id="IPR052162">
    <property type="entry name" value="Sensor_kinase/Photoreceptor"/>
</dbReference>
<proteinExistence type="predicted"/>
<dbReference type="SUPFAM" id="SSF55874">
    <property type="entry name" value="ATPase domain of HSP90 chaperone/DNA topoisomerase II/histidine kinase"/>
    <property type="match status" value="1"/>
</dbReference>
<dbReference type="NCBIfam" id="TIGR00229">
    <property type="entry name" value="sensory_box"/>
    <property type="match status" value="4"/>
</dbReference>
<dbReference type="InterPro" id="IPR003594">
    <property type="entry name" value="HATPase_dom"/>
</dbReference>
<dbReference type="PRINTS" id="PR00344">
    <property type="entry name" value="BCTRLSENSOR"/>
</dbReference>
<dbReference type="EMBL" id="SHKY01000001">
    <property type="protein sequence ID" value="RZU52708.1"/>
    <property type="molecule type" value="Genomic_DNA"/>
</dbReference>
<dbReference type="InterPro" id="IPR000700">
    <property type="entry name" value="PAS-assoc_C"/>
</dbReference>
<evidence type="ECO:0000259" key="11">
    <source>
        <dbReference type="PROSITE" id="PS50113"/>
    </source>
</evidence>
<evidence type="ECO:0000256" key="7">
    <source>
        <dbReference type="ARBA" id="ARBA00023012"/>
    </source>
</evidence>
<accession>A0A4Q7ZNT6</accession>
<evidence type="ECO:0000313" key="12">
    <source>
        <dbReference type="EMBL" id="RZU52708.1"/>
    </source>
</evidence>
<feature type="region of interest" description="Disordered" evidence="8">
    <location>
        <begin position="1"/>
        <end position="37"/>
    </location>
</feature>
<feature type="domain" description="PAS" evidence="10">
    <location>
        <begin position="363"/>
        <end position="414"/>
    </location>
</feature>
<dbReference type="Pfam" id="PF02518">
    <property type="entry name" value="HATPase_c"/>
    <property type="match status" value="1"/>
</dbReference>
<feature type="compositionally biased region" description="Low complexity" evidence="8">
    <location>
        <begin position="1"/>
        <end position="14"/>
    </location>
</feature>
<dbReference type="InterPro" id="IPR013656">
    <property type="entry name" value="PAS_4"/>
</dbReference>
<keyword evidence="4" id="KW-0597">Phosphoprotein</keyword>
<dbReference type="InterPro" id="IPR000014">
    <property type="entry name" value="PAS"/>
</dbReference>
<dbReference type="Gene3D" id="3.30.565.10">
    <property type="entry name" value="Histidine kinase-like ATPase, C-terminal domain"/>
    <property type="match status" value="1"/>
</dbReference>
<dbReference type="InterPro" id="IPR036097">
    <property type="entry name" value="HisK_dim/P_sf"/>
</dbReference>
<dbReference type="PROSITE" id="PS50113">
    <property type="entry name" value="PAC"/>
    <property type="match status" value="2"/>
</dbReference>
<gene>
    <name evidence="12" type="ORF">EV385_4589</name>
</gene>
<dbReference type="Pfam" id="PF13185">
    <property type="entry name" value="GAF_2"/>
    <property type="match status" value="1"/>
</dbReference>
<dbReference type="SUPFAM" id="SSF55785">
    <property type="entry name" value="PYP-like sensor domain (PAS domain)"/>
    <property type="match status" value="4"/>
</dbReference>
<dbReference type="InterPro" id="IPR004358">
    <property type="entry name" value="Sig_transdc_His_kin-like_C"/>
</dbReference>
<dbReference type="InterPro" id="IPR035965">
    <property type="entry name" value="PAS-like_dom_sf"/>
</dbReference>
<evidence type="ECO:0000256" key="8">
    <source>
        <dbReference type="SAM" id="MobiDB-lite"/>
    </source>
</evidence>
<feature type="domain" description="PAS" evidence="10">
    <location>
        <begin position="35"/>
        <end position="90"/>
    </location>
</feature>
<dbReference type="Pfam" id="PF00512">
    <property type="entry name" value="HisKA"/>
    <property type="match status" value="1"/>
</dbReference>
<dbReference type="InterPro" id="IPR003661">
    <property type="entry name" value="HisK_dim/P_dom"/>
</dbReference>
<evidence type="ECO:0000256" key="5">
    <source>
        <dbReference type="ARBA" id="ARBA00022679"/>
    </source>
</evidence>
<dbReference type="InterPro" id="IPR013655">
    <property type="entry name" value="PAS_fold_3"/>
</dbReference>
<evidence type="ECO:0000259" key="9">
    <source>
        <dbReference type="PROSITE" id="PS50109"/>
    </source>
</evidence>
<evidence type="ECO:0000256" key="3">
    <source>
        <dbReference type="ARBA" id="ARBA00012438"/>
    </source>
</evidence>
<dbReference type="CDD" id="cd00130">
    <property type="entry name" value="PAS"/>
    <property type="match status" value="4"/>
</dbReference>
<dbReference type="Pfam" id="PF08448">
    <property type="entry name" value="PAS_4"/>
    <property type="match status" value="2"/>
</dbReference>
<keyword evidence="7" id="KW-0902">Two-component regulatory system</keyword>
<keyword evidence="5" id="KW-0808">Transferase</keyword>
<dbReference type="GO" id="GO:0000155">
    <property type="term" value="F:phosphorelay sensor kinase activity"/>
    <property type="evidence" value="ECO:0007669"/>
    <property type="project" value="InterPro"/>
</dbReference>
<dbReference type="SMART" id="SM00065">
    <property type="entry name" value="GAF"/>
    <property type="match status" value="1"/>
</dbReference>
<dbReference type="PROSITE" id="PS50112">
    <property type="entry name" value="PAS"/>
    <property type="match status" value="4"/>
</dbReference>
<dbReference type="SMART" id="SM00091">
    <property type="entry name" value="PAS"/>
    <property type="match status" value="4"/>
</dbReference>
<dbReference type="SUPFAM" id="SSF47384">
    <property type="entry name" value="Homodimeric domain of signal transducing histidine kinase"/>
    <property type="match status" value="1"/>
</dbReference>